<dbReference type="Proteomes" id="UP000007463">
    <property type="component" value="Chromosome"/>
</dbReference>
<dbReference type="EMBL" id="CP002542">
    <property type="protein sequence ID" value="AEA43983.1"/>
    <property type="molecule type" value="Genomic_DNA"/>
</dbReference>
<keyword evidence="2" id="KW-1185">Reference proteome</keyword>
<dbReference type="KEGG" id="fte:Fluta_1997"/>
<sequence>MENLETIIHNLRFWEDLCIQKDSNKIARTLNQGVGFYFCIPHEMSDLIRKEKKIRLMEEVETCYHAYVGISKEGTLKYYMIHSIYDTEYQFDEGVIRSHIIECDISDNYNGADNEISDEEARRLIGNWKNFHQAWIPLQTVSKDGMYRAFTIPDSDIPVNKELKGFFALKENLNKGEKEVLNFTADLVFSDLENRVVLNGEAFSDLARPVPPFKKGTARAHENFYLLNCPVPNEHL</sequence>
<reference evidence="2" key="2">
    <citation type="submission" date="2011-02" db="EMBL/GenBank/DDBJ databases">
        <title>The complete genome of Fluviicola taffensis DSM 16823.</title>
        <authorList>
            <consortium name="US DOE Joint Genome Institute (JGI-PGF)"/>
            <person name="Lucas S."/>
            <person name="Copeland A."/>
            <person name="Lapidus A."/>
            <person name="Bruce D."/>
            <person name="Goodwin L."/>
            <person name="Pitluck S."/>
            <person name="Kyrpides N."/>
            <person name="Mavromatis K."/>
            <person name="Ivanova N."/>
            <person name="Mikhailova N."/>
            <person name="Pagani I."/>
            <person name="Chertkov O."/>
            <person name="Detter J.C."/>
            <person name="Han C."/>
            <person name="Tapia R."/>
            <person name="Land M."/>
            <person name="Hauser L."/>
            <person name="Markowitz V."/>
            <person name="Cheng J.-F."/>
            <person name="Hugenholtz P."/>
            <person name="Woyke T."/>
            <person name="Wu D."/>
            <person name="Tindall B."/>
            <person name="Pomrenke H.G."/>
            <person name="Brambilla E."/>
            <person name="Klenk H.-P."/>
            <person name="Eisen J.A."/>
        </authorList>
    </citation>
    <scope>NUCLEOTIDE SEQUENCE [LARGE SCALE GENOMIC DNA]</scope>
    <source>
        <strain evidence="2">DSM 16823 / RW262 / RW262</strain>
    </source>
</reference>
<dbReference type="RefSeq" id="WP_013686753.1">
    <property type="nucleotide sequence ID" value="NC_015321.1"/>
</dbReference>
<accession>F2IK80</accession>
<evidence type="ECO:0000313" key="1">
    <source>
        <dbReference type="EMBL" id="AEA43983.1"/>
    </source>
</evidence>
<proteinExistence type="predicted"/>
<organism evidence="1 2">
    <name type="scientific">Fluviicola taffensis (strain DSM 16823 / NCIMB 13979 / RW262)</name>
    <dbReference type="NCBI Taxonomy" id="755732"/>
    <lineage>
        <taxon>Bacteria</taxon>
        <taxon>Pseudomonadati</taxon>
        <taxon>Bacteroidota</taxon>
        <taxon>Flavobacteriia</taxon>
        <taxon>Flavobacteriales</taxon>
        <taxon>Crocinitomicaceae</taxon>
        <taxon>Fluviicola</taxon>
    </lineage>
</organism>
<dbReference type="STRING" id="755732.Fluta_1997"/>
<protein>
    <submittedName>
        <fullName evidence="1">Uncharacterized protein</fullName>
    </submittedName>
</protein>
<name>F2IK80_FLUTR</name>
<gene>
    <name evidence="1" type="ordered locus">Fluta_1997</name>
</gene>
<dbReference type="AlphaFoldDB" id="F2IK80"/>
<dbReference type="OrthoDB" id="1446045at2"/>
<dbReference type="HOGENOM" id="CLU_1174028_0_0_10"/>
<reference evidence="1 2" key="1">
    <citation type="journal article" date="2011" name="Stand. Genomic Sci.">
        <title>Complete genome sequence of the gliding freshwater bacterium Fluviicola taffensis type strain (RW262).</title>
        <authorList>
            <person name="Woyke T."/>
            <person name="Chertkov O."/>
            <person name="Lapidus A."/>
            <person name="Nolan M."/>
            <person name="Lucas S."/>
            <person name="Del Rio T.G."/>
            <person name="Tice H."/>
            <person name="Cheng J.F."/>
            <person name="Tapia R."/>
            <person name="Han C."/>
            <person name="Goodwin L."/>
            <person name="Pitluck S."/>
            <person name="Liolios K."/>
            <person name="Pagani I."/>
            <person name="Ivanova N."/>
            <person name="Huntemann M."/>
            <person name="Mavromatis K."/>
            <person name="Mikhailova N."/>
            <person name="Pati A."/>
            <person name="Chen A."/>
            <person name="Palaniappan K."/>
            <person name="Land M."/>
            <person name="Hauser L."/>
            <person name="Brambilla E.M."/>
            <person name="Rohde M."/>
            <person name="Mwirichia R."/>
            <person name="Sikorski J."/>
            <person name="Tindall B.J."/>
            <person name="Goker M."/>
            <person name="Bristow J."/>
            <person name="Eisen J.A."/>
            <person name="Markowitz V."/>
            <person name="Hugenholtz P."/>
            <person name="Klenk H.P."/>
            <person name="Kyrpides N.C."/>
        </authorList>
    </citation>
    <scope>NUCLEOTIDE SEQUENCE [LARGE SCALE GENOMIC DNA]</scope>
    <source>
        <strain evidence="2">DSM 16823 / RW262 / RW262</strain>
    </source>
</reference>
<evidence type="ECO:0000313" key="2">
    <source>
        <dbReference type="Proteomes" id="UP000007463"/>
    </source>
</evidence>